<feature type="binding site" evidence="4">
    <location>
        <begin position="352"/>
        <end position="354"/>
    </location>
    <ligand>
        <name>FAD</name>
        <dbReference type="ChEBI" id="CHEBI:57692"/>
    </ligand>
</feature>
<comment type="cofactor">
    <cofactor evidence="4">
        <name>FAD</name>
        <dbReference type="ChEBI" id="CHEBI:57692"/>
    </cofactor>
    <text evidence="4">Binds 1 FAD per subunit.</text>
</comment>
<dbReference type="RefSeq" id="WP_173493616.1">
    <property type="nucleotide sequence ID" value="NZ_CP054056.1"/>
</dbReference>
<sequence length="447" mass="49957">MTSVYWFRRDLRTQDSEALNRAVELAGQDQLAAVFSFPADFDSLSPIRQHSLLESVKSLRQTLGGSLSIRLGGAEANVVEFARSVGASRVIATRGFDTTSMLEQSAVAEKLFEAGIALELVGSNYVVPPGTIRKDDGTAVRVYTPFFKRWLMQPHPRPLQLDVTAVNWLAGDGDLPKPQGPAPFQIRASEAFALSTLERFVNRALSGYDTGRDRTDLSGTSHLSHALAHGEIHPRTILARIGSGPGTEVFRKEIAWREFYADVLFNNPHTLTDYYEPRFANLRYDSPEANAGLQAWYEGRTGYPIVDAAMRQLATTGWMHNRARMIVASFLVKDLHIEWQVGASWFERWLTDFDPASNAHGWQWTAGCGTDASPYFRVFNPVLQGMKFDPEGNYVRKYIPELAHIPGAAVHEPWKLIDGLSQGYPAPILDHSRERDEALARLAEIKR</sequence>
<dbReference type="SUPFAM" id="SSF52425">
    <property type="entry name" value="Cryptochrome/photolyase, N-terminal domain"/>
    <property type="match status" value="1"/>
</dbReference>
<keyword evidence="8" id="KW-1185">Reference proteome</keyword>
<dbReference type="GO" id="GO:0071949">
    <property type="term" value="F:FAD binding"/>
    <property type="evidence" value="ECO:0007669"/>
    <property type="project" value="TreeGrafter"/>
</dbReference>
<dbReference type="Gene3D" id="3.40.50.620">
    <property type="entry name" value="HUPs"/>
    <property type="match status" value="1"/>
</dbReference>
<feature type="domain" description="Photolyase/cryptochrome alpha/beta" evidence="6">
    <location>
        <begin position="1"/>
        <end position="126"/>
    </location>
</feature>
<dbReference type="PANTHER" id="PTHR11455:SF9">
    <property type="entry name" value="CRYPTOCHROME CIRCADIAN CLOCK 5 ISOFORM X1"/>
    <property type="match status" value="1"/>
</dbReference>
<organism evidence="7 8">
    <name type="scientific">Aquiluna borgnonia</name>
    <dbReference type="NCBI Taxonomy" id="2499157"/>
    <lineage>
        <taxon>Bacteria</taxon>
        <taxon>Bacillati</taxon>
        <taxon>Actinomycetota</taxon>
        <taxon>Actinomycetes</taxon>
        <taxon>Micrococcales</taxon>
        <taxon>Microbacteriaceae</taxon>
        <taxon>Luna cluster</taxon>
        <taxon>Luna-1 subcluster</taxon>
        <taxon>Aquiluna</taxon>
    </lineage>
</organism>
<dbReference type="InterPro" id="IPR002081">
    <property type="entry name" value="Cryptochrome/DNA_photolyase_1"/>
</dbReference>
<gene>
    <name evidence="7" type="ORF">HRU87_03840</name>
</gene>
<dbReference type="Proteomes" id="UP000501003">
    <property type="component" value="Chromosome"/>
</dbReference>
<keyword evidence="2 4" id="KW-0274">FAD</keyword>
<evidence type="ECO:0000256" key="3">
    <source>
        <dbReference type="ARBA" id="ARBA00022991"/>
    </source>
</evidence>
<dbReference type="PRINTS" id="PR00147">
    <property type="entry name" value="DNAPHOTLYASE"/>
</dbReference>
<feature type="binding site" evidence="4">
    <location>
        <begin position="220"/>
        <end position="224"/>
    </location>
    <ligand>
        <name>FAD</name>
        <dbReference type="ChEBI" id="CHEBI:57692"/>
    </ligand>
</feature>
<dbReference type="PROSITE" id="PS00394">
    <property type="entry name" value="DNA_PHOTOLYASES_1_1"/>
    <property type="match status" value="1"/>
</dbReference>
<dbReference type="GO" id="GO:0006950">
    <property type="term" value="P:response to stress"/>
    <property type="evidence" value="ECO:0007669"/>
    <property type="project" value="UniProtKB-ARBA"/>
</dbReference>
<dbReference type="KEGG" id="aqg:HRU87_03840"/>
<feature type="binding site" evidence="4">
    <location>
        <begin position="253"/>
        <end position="260"/>
    </location>
    <ligand>
        <name>FAD</name>
        <dbReference type="ChEBI" id="CHEBI:57692"/>
    </ligand>
</feature>
<dbReference type="InterPro" id="IPR014729">
    <property type="entry name" value="Rossmann-like_a/b/a_fold"/>
</dbReference>
<name>A0A7D4UJZ5_9MICO</name>
<dbReference type="AlphaFoldDB" id="A0A7D4UJZ5"/>
<dbReference type="Pfam" id="PF03441">
    <property type="entry name" value="FAD_binding_7"/>
    <property type="match status" value="1"/>
</dbReference>
<keyword evidence="7" id="KW-0456">Lyase</keyword>
<dbReference type="InterPro" id="IPR005101">
    <property type="entry name" value="Cryptochr/Photolyase_FAD-bd"/>
</dbReference>
<evidence type="ECO:0000256" key="5">
    <source>
        <dbReference type="RuleBase" id="RU004182"/>
    </source>
</evidence>
<evidence type="ECO:0000313" key="8">
    <source>
        <dbReference type="Proteomes" id="UP000501003"/>
    </source>
</evidence>
<dbReference type="PANTHER" id="PTHR11455">
    <property type="entry name" value="CRYPTOCHROME"/>
    <property type="match status" value="1"/>
</dbReference>
<dbReference type="GO" id="GO:0003677">
    <property type="term" value="F:DNA binding"/>
    <property type="evidence" value="ECO:0007669"/>
    <property type="project" value="TreeGrafter"/>
</dbReference>
<evidence type="ECO:0000256" key="1">
    <source>
        <dbReference type="ARBA" id="ARBA00022630"/>
    </source>
</evidence>
<dbReference type="EMBL" id="CP054056">
    <property type="protein sequence ID" value="QKJ25319.1"/>
    <property type="molecule type" value="Genomic_DNA"/>
</dbReference>
<evidence type="ECO:0000259" key="6">
    <source>
        <dbReference type="PROSITE" id="PS51645"/>
    </source>
</evidence>
<evidence type="ECO:0000256" key="4">
    <source>
        <dbReference type="PIRSR" id="PIRSR602081-1"/>
    </source>
</evidence>
<keyword evidence="3 5" id="KW-0157">Chromophore</keyword>
<dbReference type="GO" id="GO:0003904">
    <property type="term" value="F:deoxyribodipyrimidine photo-lyase activity"/>
    <property type="evidence" value="ECO:0007669"/>
    <property type="project" value="TreeGrafter"/>
</dbReference>
<dbReference type="InterPro" id="IPR036134">
    <property type="entry name" value="Crypto/Photolyase_FAD-like_sf"/>
</dbReference>
<dbReference type="PROSITE" id="PS51645">
    <property type="entry name" value="PHR_CRY_ALPHA_BETA"/>
    <property type="match status" value="1"/>
</dbReference>
<dbReference type="GO" id="GO:0009416">
    <property type="term" value="P:response to light stimulus"/>
    <property type="evidence" value="ECO:0007669"/>
    <property type="project" value="TreeGrafter"/>
</dbReference>
<dbReference type="SUPFAM" id="SSF48173">
    <property type="entry name" value="Cryptochrome/photolyase FAD-binding domain"/>
    <property type="match status" value="1"/>
</dbReference>
<dbReference type="InterPro" id="IPR036155">
    <property type="entry name" value="Crypto/Photolyase_N_sf"/>
</dbReference>
<dbReference type="InterPro" id="IPR006050">
    <property type="entry name" value="DNA_photolyase_N"/>
</dbReference>
<evidence type="ECO:0000313" key="7">
    <source>
        <dbReference type="EMBL" id="QKJ25319.1"/>
    </source>
</evidence>
<dbReference type="Gene3D" id="1.10.579.10">
    <property type="entry name" value="DNA Cyclobutane Dipyrimidine Photolyase, subunit A, domain 3"/>
    <property type="match status" value="1"/>
</dbReference>
<proteinExistence type="inferred from homology"/>
<reference evidence="7 8" key="1">
    <citation type="submission" date="2020-05" db="EMBL/GenBank/DDBJ databases">
        <title>Aquirufa sp. strain 15G-AUS-rot a new Aquirufa species.</title>
        <authorList>
            <person name="Pitt A."/>
            <person name="Hahn M.W."/>
        </authorList>
    </citation>
    <scope>NUCLEOTIDE SEQUENCE [LARGE SCALE GENOMIC DNA]</scope>
    <source>
        <strain evidence="7 8">15G-AUS-rot</strain>
    </source>
</reference>
<comment type="similarity">
    <text evidence="5">Belongs to the DNA photolyase family.</text>
</comment>
<keyword evidence="1 4" id="KW-0285">Flavoprotein</keyword>
<feature type="binding site" evidence="4">
    <location>
        <position position="250"/>
    </location>
    <ligand>
        <name>FAD</name>
        <dbReference type="ChEBI" id="CHEBI:57692"/>
    </ligand>
</feature>
<protein>
    <submittedName>
        <fullName evidence="7">Deoxyribodipyrimidine photo-lyase</fullName>
    </submittedName>
</protein>
<feature type="binding site" evidence="4">
    <location>
        <position position="208"/>
    </location>
    <ligand>
        <name>FAD</name>
        <dbReference type="ChEBI" id="CHEBI:57692"/>
    </ligand>
</feature>
<dbReference type="Gene3D" id="1.25.40.80">
    <property type="match status" value="1"/>
</dbReference>
<evidence type="ECO:0000256" key="2">
    <source>
        <dbReference type="ARBA" id="ARBA00022827"/>
    </source>
</evidence>
<dbReference type="Pfam" id="PF00875">
    <property type="entry name" value="DNA_photolyase"/>
    <property type="match status" value="1"/>
</dbReference>
<dbReference type="PROSITE" id="PS00691">
    <property type="entry name" value="DNA_PHOTOLYASES_1_2"/>
    <property type="match status" value="1"/>
</dbReference>
<accession>A0A7D4UJZ5</accession>
<dbReference type="GO" id="GO:0006139">
    <property type="term" value="P:nucleobase-containing compound metabolic process"/>
    <property type="evidence" value="ECO:0007669"/>
    <property type="project" value="UniProtKB-ARBA"/>
</dbReference>
<dbReference type="InterPro" id="IPR018394">
    <property type="entry name" value="DNA_photolyase_1_CS_C"/>
</dbReference>